<proteinExistence type="predicted"/>
<sequence length="95" mass="10610">MPRRKRVRRNTMQRRNMCPGTEASSPHRLHTETNGTEGMVINGLVAMGEREGKEGEVLVAVVGAKRNGREGAAVSGYGTDKRERRGGERCSWWLE</sequence>
<comment type="caution">
    <text evidence="1">The sequence shown here is derived from an EMBL/GenBank/DDBJ whole genome shotgun (WGS) entry which is preliminary data.</text>
</comment>
<accession>A0ACC0FLW3</accession>
<dbReference type="Proteomes" id="UP001060215">
    <property type="component" value="Chromosome 14"/>
</dbReference>
<evidence type="ECO:0000313" key="2">
    <source>
        <dbReference type="Proteomes" id="UP001060215"/>
    </source>
</evidence>
<evidence type="ECO:0000313" key="1">
    <source>
        <dbReference type="EMBL" id="KAI7989583.1"/>
    </source>
</evidence>
<dbReference type="EMBL" id="CM045771">
    <property type="protein sequence ID" value="KAI7989583.1"/>
    <property type="molecule type" value="Genomic_DNA"/>
</dbReference>
<keyword evidence="2" id="KW-1185">Reference proteome</keyword>
<name>A0ACC0FLW3_9ERIC</name>
<organism evidence="1 2">
    <name type="scientific">Camellia lanceoleosa</name>
    <dbReference type="NCBI Taxonomy" id="1840588"/>
    <lineage>
        <taxon>Eukaryota</taxon>
        <taxon>Viridiplantae</taxon>
        <taxon>Streptophyta</taxon>
        <taxon>Embryophyta</taxon>
        <taxon>Tracheophyta</taxon>
        <taxon>Spermatophyta</taxon>
        <taxon>Magnoliopsida</taxon>
        <taxon>eudicotyledons</taxon>
        <taxon>Gunneridae</taxon>
        <taxon>Pentapetalae</taxon>
        <taxon>asterids</taxon>
        <taxon>Ericales</taxon>
        <taxon>Theaceae</taxon>
        <taxon>Camellia</taxon>
    </lineage>
</organism>
<protein>
    <submittedName>
        <fullName evidence="1">Uncharacterized protein</fullName>
    </submittedName>
</protein>
<reference evidence="1 2" key="1">
    <citation type="journal article" date="2022" name="Plant J.">
        <title>Chromosome-level genome of Camellia lanceoleosa provides a valuable resource for understanding genome evolution and self-incompatibility.</title>
        <authorList>
            <person name="Gong W."/>
            <person name="Xiao S."/>
            <person name="Wang L."/>
            <person name="Liao Z."/>
            <person name="Chang Y."/>
            <person name="Mo W."/>
            <person name="Hu G."/>
            <person name="Li W."/>
            <person name="Zhao G."/>
            <person name="Zhu H."/>
            <person name="Hu X."/>
            <person name="Ji K."/>
            <person name="Xiang X."/>
            <person name="Song Q."/>
            <person name="Yuan D."/>
            <person name="Jin S."/>
            <person name="Zhang L."/>
        </authorList>
    </citation>
    <scope>NUCLEOTIDE SEQUENCE [LARGE SCALE GENOMIC DNA]</scope>
    <source>
        <strain evidence="1">SQ_2022a</strain>
    </source>
</reference>
<gene>
    <name evidence="1" type="ORF">LOK49_LG13G00112</name>
</gene>